<comment type="subcellular location">
    <subcellularLocation>
        <location evidence="1">Membrane</location>
        <topology evidence="1">Multi-pass membrane protein</topology>
    </subcellularLocation>
</comment>
<keyword evidence="2 5" id="KW-0812">Transmembrane</keyword>
<proteinExistence type="predicted"/>
<feature type="transmembrane region" description="Helical" evidence="5">
    <location>
        <begin position="58"/>
        <end position="78"/>
    </location>
</feature>
<dbReference type="GO" id="GO:0016020">
    <property type="term" value="C:membrane"/>
    <property type="evidence" value="ECO:0007669"/>
    <property type="project" value="UniProtKB-SubCell"/>
</dbReference>
<feature type="transmembrane region" description="Helical" evidence="5">
    <location>
        <begin position="130"/>
        <end position="149"/>
    </location>
</feature>
<name>A0A1E5QSD8_9CYAN</name>
<dbReference type="EMBL" id="MJGC01000007">
    <property type="protein sequence ID" value="OEJ77253.1"/>
    <property type="molecule type" value="Genomic_DNA"/>
</dbReference>
<feature type="transmembrane region" description="Helical" evidence="5">
    <location>
        <begin position="161"/>
        <end position="181"/>
    </location>
</feature>
<comment type="caution">
    <text evidence="6">The sequence shown here is derived from an EMBL/GenBank/DDBJ whole genome shotgun (WGS) entry which is preliminary data.</text>
</comment>
<dbReference type="Gene3D" id="1.10.357.140">
    <property type="entry name" value="UbiA prenyltransferase"/>
    <property type="match status" value="1"/>
</dbReference>
<dbReference type="STRING" id="1781255.BH720_00190"/>
<evidence type="ECO:0000256" key="4">
    <source>
        <dbReference type="ARBA" id="ARBA00023136"/>
    </source>
</evidence>
<keyword evidence="3 5" id="KW-1133">Transmembrane helix</keyword>
<gene>
    <name evidence="6" type="ORF">BH720_00190</name>
</gene>
<dbReference type="OrthoDB" id="7594477at2"/>
<protein>
    <recommendedName>
        <fullName evidence="7">Manganese transporter permease</fullName>
    </recommendedName>
</protein>
<evidence type="ECO:0000256" key="3">
    <source>
        <dbReference type="ARBA" id="ARBA00022989"/>
    </source>
</evidence>
<evidence type="ECO:0000313" key="6">
    <source>
        <dbReference type="EMBL" id="OEJ77253.1"/>
    </source>
</evidence>
<evidence type="ECO:0000256" key="2">
    <source>
        <dbReference type="ARBA" id="ARBA00022692"/>
    </source>
</evidence>
<dbReference type="RefSeq" id="WP_069965134.1">
    <property type="nucleotide sequence ID" value="NZ_CM124774.1"/>
</dbReference>
<evidence type="ECO:0000256" key="1">
    <source>
        <dbReference type="ARBA" id="ARBA00004141"/>
    </source>
</evidence>
<feature type="transmembrane region" description="Helical" evidence="5">
    <location>
        <begin position="299"/>
        <end position="318"/>
    </location>
</feature>
<feature type="transmembrane region" description="Helical" evidence="5">
    <location>
        <begin position="28"/>
        <end position="52"/>
    </location>
</feature>
<dbReference type="AlphaFoldDB" id="A0A1E5QSD8"/>
<accession>A0A1E5QSD8</accession>
<keyword evidence="4 5" id="KW-0472">Membrane</keyword>
<organism evidence="6">
    <name type="scientific">Desertifilum tharense IPPAS B-1220</name>
    <dbReference type="NCBI Taxonomy" id="1781255"/>
    <lineage>
        <taxon>Bacteria</taxon>
        <taxon>Bacillati</taxon>
        <taxon>Cyanobacteriota</taxon>
        <taxon>Cyanophyceae</taxon>
        <taxon>Desertifilales</taxon>
        <taxon>Desertifilaceae</taxon>
        <taxon>Desertifilum</taxon>
    </lineage>
</organism>
<feature type="transmembrane region" description="Helical" evidence="5">
    <location>
        <begin position="267"/>
        <end position="287"/>
    </location>
</feature>
<dbReference type="InterPro" id="IPR044878">
    <property type="entry name" value="UbiA_sf"/>
</dbReference>
<evidence type="ECO:0008006" key="7">
    <source>
        <dbReference type="Google" id="ProtNLM"/>
    </source>
</evidence>
<sequence length="319" mass="35811">MKLISSPTKVTPVQQSPLRWWIYQRERFPLVTNGLLVAAFSSSAVSYSALMHGNVPRFASFLVAFVTCLIFFLQLRIADEFKDFEEDMRFRPYRPVPRGLVSLPELATVGVASGVLQLGMAVGLGGYGETGLPVLVLPLVVTWLYIGLMSREFFVRDWIKAHPIIYMLSHMVVMPLIYFYATACDWLVAQMHPPVGLPWVLGVSFVGGLMIEVGRKIRSPKDEEVGVETYTYLWGQRNAVRVWLGICLGMAILSAIASYHLHFLWPTLGVLFALATGSITVAVSFLNSPRRKRGKQFEWMSGIWTLLVYLCLGLFPLLS</sequence>
<dbReference type="Pfam" id="PF01040">
    <property type="entry name" value="UbiA"/>
    <property type="match status" value="1"/>
</dbReference>
<evidence type="ECO:0000256" key="5">
    <source>
        <dbReference type="SAM" id="Phobius"/>
    </source>
</evidence>
<dbReference type="InterPro" id="IPR000537">
    <property type="entry name" value="UbiA_prenyltransferase"/>
</dbReference>
<dbReference type="GO" id="GO:0016765">
    <property type="term" value="F:transferase activity, transferring alkyl or aryl (other than methyl) groups"/>
    <property type="evidence" value="ECO:0007669"/>
    <property type="project" value="InterPro"/>
</dbReference>
<feature type="transmembrane region" description="Helical" evidence="5">
    <location>
        <begin position="193"/>
        <end position="211"/>
    </location>
</feature>
<feature type="transmembrane region" description="Helical" evidence="5">
    <location>
        <begin position="242"/>
        <end position="261"/>
    </location>
</feature>
<reference evidence="6" key="1">
    <citation type="submission" date="2016-09" db="EMBL/GenBank/DDBJ databases">
        <title>Draft genome of thermotolerant cyanobacterium Desertifilum sp. strain IPPAS B-1220.</title>
        <authorList>
            <person name="Sinetova M.A."/>
            <person name="Bolakhan K."/>
            <person name="Zayadan B.K."/>
            <person name="Mironov K.S."/>
            <person name="Ustinova V."/>
            <person name="Kupriyanova E.V."/>
            <person name="Sidorov R.A."/>
            <person name="Skrypnik A.N."/>
            <person name="Gogoleva N.E."/>
            <person name="Gogolev Y.V."/>
            <person name="Los D.A."/>
        </authorList>
    </citation>
    <scope>NUCLEOTIDE SEQUENCE [LARGE SCALE GENOMIC DNA]</scope>
    <source>
        <strain evidence="6">IPPAS B-1220</strain>
    </source>
</reference>
<feature type="transmembrane region" description="Helical" evidence="5">
    <location>
        <begin position="99"/>
        <end position="124"/>
    </location>
</feature>